<reference evidence="5" key="1">
    <citation type="journal article" date="2019" name="Int. J. Syst. Evol. Microbiol.">
        <title>The Global Catalogue of Microorganisms (GCM) 10K type strain sequencing project: providing services to taxonomists for standard genome sequencing and annotation.</title>
        <authorList>
            <consortium name="The Broad Institute Genomics Platform"/>
            <consortium name="The Broad Institute Genome Sequencing Center for Infectious Disease"/>
            <person name="Wu L."/>
            <person name="Ma J."/>
        </authorList>
    </citation>
    <scope>NUCLEOTIDE SEQUENCE [LARGE SCALE GENOMIC DNA]</scope>
    <source>
        <strain evidence="5">JCM 30331</strain>
    </source>
</reference>
<dbReference type="Gene3D" id="3.40.50.970">
    <property type="match status" value="1"/>
</dbReference>
<dbReference type="InterPro" id="IPR051818">
    <property type="entry name" value="TPP_dependent_decarboxylase"/>
</dbReference>
<evidence type="ECO:0000259" key="3">
    <source>
        <dbReference type="Pfam" id="PF02775"/>
    </source>
</evidence>
<sequence length="197" mass="20551">MNAARLERRTVMAQLLEERGDLLVVTGLGATAWDLASLSDSPQDFPLWGAMGGAAMFGLGLALAQPDRPVVVFTGDGEMLMGLGALSTIATTRPSNLSIVVLDNERYGETGAQHTHTAAGVDLAGVARACGFERTTTVREPGAVPALRADLHAGGGPLLAVVKVALTADPMTLPPRDGTYLKNRMRASLLGPTAIYE</sequence>
<dbReference type="RefSeq" id="WP_189011367.1">
    <property type="nucleotide sequence ID" value="NZ_BMPP01000020.1"/>
</dbReference>
<gene>
    <name evidence="4" type="ORF">GCM10008955_36630</name>
</gene>
<dbReference type="InterPro" id="IPR029061">
    <property type="entry name" value="THDP-binding"/>
</dbReference>
<keyword evidence="1" id="KW-0210">Decarboxylase</keyword>
<feature type="domain" description="Thiamine pyrophosphate enzyme TPP-binding" evidence="3">
    <location>
        <begin position="47"/>
        <end position="157"/>
    </location>
</feature>
<protein>
    <submittedName>
        <fullName evidence="4">Aldehyde dehydrogenase</fullName>
    </submittedName>
</protein>
<dbReference type="EMBL" id="BMPP01000020">
    <property type="protein sequence ID" value="GGK39499.1"/>
    <property type="molecule type" value="Genomic_DNA"/>
</dbReference>
<evidence type="ECO:0000256" key="2">
    <source>
        <dbReference type="ARBA" id="ARBA00023239"/>
    </source>
</evidence>
<evidence type="ECO:0000313" key="4">
    <source>
        <dbReference type="EMBL" id="GGK39499.1"/>
    </source>
</evidence>
<evidence type="ECO:0000256" key="1">
    <source>
        <dbReference type="ARBA" id="ARBA00022793"/>
    </source>
</evidence>
<keyword evidence="2" id="KW-0456">Lyase</keyword>
<comment type="caution">
    <text evidence="4">The sequence shown here is derived from an EMBL/GenBank/DDBJ whole genome shotgun (WGS) entry which is preliminary data.</text>
</comment>
<keyword evidence="5" id="KW-1185">Reference proteome</keyword>
<accession>A0ABQ2F4A0</accession>
<dbReference type="SUPFAM" id="SSF52518">
    <property type="entry name" value="Thiamin diphosphate-binding fold (THDP-binding)"/>
    <property type="match status" value="1"/>
</dbReference>
<name>A0ABQ2F4A0_9DEIO</name>
<proteinExistence type="predicted"/>
<dbReference type="PANTHER" id="PTHR42818:SF1">
    <property type="entry name" value="SULFOPYRUVATE DECARBOXYLASE"/>
    <property type="match status" value="1"/>
</dbReference>
<organism evidence="4 5">
    <name type="scientific">Deinococcus malanensis</name>
    <dbReference type="NCBI Taxonomy" id="1706855"/>
    <lineage>
        <taxon>Bacteria</taxon>
        <taxon>Thermotogati</taxon>
        <taxon>Deinococcota</taxon>
        <taxon>Deinococci</taxon>
        <taxon>Deinococcales</taxon>
        <taxon>Deinococcaceae</taxon>
        <taxon>Deinococcus</taxon>
    </lineage>
</organism>
<dbReference type="PANTHER" id="PTHR42818">
    <property type="entry name" value="SULFOPYRUVATE DECARBOXYLASE SUBUNIT ALPHA"/>
    <property type="match status" value="1"/>
</dbReference>
<dbReference type="Proteomes" id="UP000647587">
    <property type="component" value="Unassembled WGS sequence"/>
</dbReference>
<evidence type="ECO:0000313" key="5">
    <source>
        <dbReference type="Proteomes" id="UP000647587"/>
    </source>
</evidence>
<dbReference type="InterPro" id="IPR011766">
    <property type="entry name" value="TPP_enzyme_TPP-bd"/>
</dbReference>
<dbReference type="Pfam" id="PF02775">
    <property type="entry name" value="TPP_enzyme_C"/>
    <property type="match status" value="1"/>
</dbReference>